<dbReference type="PRINTS" id="PR01036">
    <property type="entry name" value="TCRTETB"/>
</dbReference>
<evidence type="ECO:0000313" key="10">
    <source>
        <dbReference type="Proteomes" id="UP000063699"/>
    </source>
</evidence>
<organism evidence="9 10">
    <name type="scientific">Kibdelosporangium phytohabitans</name>
    <dbReference type="NCBI Taxonomy" id="860235"/>
    <lineage>
        <taxon>Bacteria</taxon>
        <taxon>Bacillati</taxon>
        <taxon>Actinomycetota</taxon>
        <taxon>Actinomycetes</taxon>
        <taxon>Pseudonocardiales</taxon>
        <taxon>Pseudonocardiaceae</taxon>
        <taxon>Kibdelosporangium</taxon>
    </lineage>
</organism>
<feature type="transmembrane region" description="Helical" evidence="7">
    <location>
        <begin position="63"/>
        <end position="81"/>
    </location>
</feature>
<dbReference type="InterPro" id="IPR005829">
    <property type="entry name" value="Sugar_transporter_CS"/>
</dbReference>
<evidence type="ECO:0000256" key="7">
    <source>
        <dbReference type="SAM" id="Phobius"/>
    </source>
</evidence>
<feature type="transmembrane region" description="Helical" evidence="7">
    <location>
        <begin position="420"/>
        <end position="442"/>
    </location>
</feature>
<dbReference type="GO" id="GO:0005886">
    <property type="term" value="C:plasma membrane"/>
    <property type="evidence" value="ECO:0007669"/>
    <property type="project" value="UniProtKB-SubCell"/>
</dbReference>
<name>A0A0N9HUL9_9PSEU</name>
<evidence type="ECO:0000256" key="5">
    <source>
        <dbReference type="ARBA" id="ARBA00022989"/>
    </source>
</evidence>
<dbReference type="InterPro" id="IPR011701">
    <property type="entry name" value="MFS"/>
</dbReference>
<dbReference type="AlphaFoldDB" id="A0A0N9HUL9"/>
<keyword evidence="6 7" id="KW-0472">Membrane</keyword>
<dbReference type="PANTHER" id="PTHR42718">
    <property type="entry name" value="MAJOR FACILITATOR SUPERFAMILY MULTIDRUG TRANSPORTER MFSC"/>
    <property type="match status" value="1"/>
</dbReference>
<evidence type="ECO:0000256" key="2">
    <source>
        <dbReference type="ARBA" id="ARBA00022448"/>
    </source>
</evidence>
<feature type="transmembrane region" description="Helical" evidence="7">
    <location>
        <begin position="208"/>
        <end position="228"/>
    </location>
</feature>
<feature type="transmembrane region" description="Helical" evidence="7">
    <location>
        <begin position="120"/>
        <end position="142"/>
    </location>
</feature>
<reference evidence="9 10" key="1">
    <citation type="submission" date="2015-07" db="EMBL/GenBank/DDBJ databases">
        <title>Genome sequencing of Kibdelosporangium phytohabitans.</title>
        <authorList>
            <person name="Qin S."/>
            <person name="Xing K."/>
        </authorList>
    </citation>
    <scope>NUCLEOTIDE SEQUENCE [LARGE SCALE GENOMIC DNA]</scope>
    <source>
        <strain evidence="9 10">KLBMP1111</strain>
    </source>
</reference>
<dbReference type="STRING" id="860235.AOZ06_32530"/>
<keyword evidence="5 7" id="KW-1133">Transmembrane helix</keyword>
<evidence type="ECO:0000259" key="8">
    <source>
        <dbReference type="PROSITE" id="PS50850"/>
    </source>
</evidence>
<dbReference type="InterPro" id="IPR020846">
    <property type="entry name" value="MFS_dom"/>
</dbReference>
<dbReference type="CDD" id="cd17321">
    <property type="entry name" value="MFS_MMR_MDR_like"/>
    <property type="match status" value="1"/>
</dbReference>
<dbReference type="Proteomes" id="UP000063699">
    <property type="component" value="Chromosome"/>
</dbReference>
<dbReference type="PANTHER" id="PTHR42718:SF47">
    <property type="entry name" value="METHYL VIOLOGEN RESISTANCE PROTEIN SMVA"/>
    <property type="match status" value="1"/>
</dbReference>
<evidence type="ECO:0000256" key="3">
    <source>
        <dbReference type="ARBA" id="ARBA00022475"/>
    </source>
</evidence>
<evidence type="ECO:0000313" key="9">
    <source>
        <dbReference type="EMBL" id="ALG10988.1"/>
    </source>
</evidence>
<accession>A0A0N9HUL9</accession>
<keyword evidence="3" id="KW-1003">Cell membrane</keyword>
<comment type="subcellular location">
    <subcellularLocation>
        <location evidence="1">Cell membrane</location>
        <topology evidence="1">Multi-pass membrane protein</topology>
    </subcellularLocation>
</comment>
<feature type="transmembrane region" description="Helical" evidence="7">
    <location>
        <begin position="148"/>
        <end position="171"/>
    </location>
</feature>
<dbReference type="PROSITE" id="PS50850">
    <property type="entry name" value="MFS"/>
    <property type="match status" value="1"/>
</dbReference>
<dbReference type="GO" id="GO:0022857">
    <property type="term" value="F:transmembrane transporter activity"/>
    <property type="evidence" value="ECO:0007669"/>
    <property type="project" value="InterPro"/>
</dbReference>
<dbReference type="InterPro" id="IPR036259">
    <property type="entry name" value="MFS_trans_sf"/>
</dbReference>
<sequence length="450" mass="45933">MCSGLLLVAMDNTILNVALPAIATALRPGATGLLWIVDLYSLVVAGLLVTAGTASDRLGRKRFFLAGMVLFGVASVVAAFAGSTEALLASRVLRGIGGAMIMPATLSIIRAVFADERERAFAIGIWTSTAAAGAAIGPIVAGAMLERFWWGSVFLTSLPIIVLAVALTIVYVPESRDPAPGRFDPLSVVLSMGAVVGVVYGIKELAGHGSAGAAAVLVAGLVLGVVFVRRQNRLDSPLLDLSLFRARRFTAATLSVLLSFFGFFGVVFFLTQYFQAFEGFGPLATGLWLLPLALASLVASPLTGTIVRRLGTRVALSGSFGLIAVSISLFTMLGGSADRLVIVIGFIGMGVGASIAATAGAQAIMTSVAPHRAGGAAAIQETSFELGAGLGVAILGSVMAARLGGRTIAEAGKAAFFDGLATAAGVSAAVMLVTAVLAALWLPSRDAEHV</sequence>
<feature type="transmembrane region" description="Helical" evidence="7">
    <location>
        <begin position="183"/>
        <end position="202"/>
    </location>
</feature>
<feature type="transmembrane region" description="Helical" evidence="7">
    <location>
        <begin position="340"/>
        <end position="361"/>
    </location>
</feature>
<evidence type="ECO:0000256" key="6">
    <source>
        <dbReference type="ARBA" id="ARBA00023136"/>
    </source>
</evidence>
<dbReference type="EMBL" id="CP012752">
    <property type="protein sequence ID" value="ALG10988.1"/>
    <property type="molecule type" value="Genomic_DNA"/>
</dbReference>
<dbReference type="SUPFAM" id="SSF103473">
    <property type="entry name" value="MFS general substrate transporter"/>
    <property type="match status" value="1"/>
</dbReference>
<protein>
    <recommendedName>
        <fullName evidence="8">Major facilitator superfamily (MFS) profile domain-containing protein</fullName>
    </recommendedName>
</protein>
<feature type="transmembrane region" description="Helical" evidence="7">
    <location>
        <begin position="314"/>
        <end position="334"/>
    </location>
</feature>
<keyword evidence="4 7" id="KW-0812">Transmembrane</keyword>
<feature type="transmembrane region" description="Helical" evidence="7">
    <location>
        <begin position="382"/>
        <end position="400"/>
    </location>
</feature>
<gene>
    <name evidence="9" type="ORF">AOZ06_32530</name>
</gene>
<feature type="transmembrane region" description="Helical" evidence="7">
    <location>
        <begin position="93"/>
        <end position="113"/>
    </location>
</feature>
<evidence type="ECO:0000256" key="1">
    <source>
        <dbReference type="ARBA" id="ARBA00004651"/>
    </source>
</evidence>
<keyword evidence="10" id="KW-1185">Reference proteome</keyword>
<keyword evidence="2" id="KW-0813">Transport</keyword>
<dbReference type="Pfam" id="PF07690">
    <property type="entry name" value="MFS_1"/>
    <property type="match status" value="1"/>
</dbReference>
<dbReference type="KEGG" id="kphy:AOZ06_32530"/>
<feature type="transmembrane region" description="Helical" evidence="7">
    <location>
        <begin position="249"/>
        <end position="274"/>
    </location>
</feature>
<dbReference type="Gene3D" id="1.20.1720.10">
    <property type="entry name" value="Multidrug resistance protein D"/>
    <property type="match status" value="1"/>
</dbReference>
<feature type="transmembrane region" description="Helical" evidence="7">
    <location>
        <begin position="30"/>
        <end position="51"/>
    </location>
</feature>
<dbReference type="Gene3D" id="1.20.1250.20">
    <property type="entry name" value="MFS general substrate transporter like domains"/>
    <property type="match status" value="1"/>
</dbReference>
<feature type="domain" description="Major facilitator superfamily (MFS) profile" evidence="8">
    <location>
        <begin position="1"/>
        <end position="446"/>
    </location>
</feature>
<evidence type="ECO:0000256" key="4">
    <source>
        <dbReference type="ARBA" id="ARBA00022692"/>
    </source>
</evidence>
<proteinExistence type="predicted"/>
<feature type="transmembrane region" description="Helical" evidence="7">
    <location>
        <begin position="286"/>
        <end position="307"/>
    </location>
</feature>
<dbReference type="PROSITE" id="PS00216">
    <property type="entry name" value="SUGAR_TRANSPORT_1"/>
    <property type="match status" value="1"/>
</dbReference>